<feature type="domain" description="Serine aminopeptidase S33" evidence="1">
    <location>
        <begin position="100"/>
        <end position="200"/>
    </location>
</feature>
<dbReference type="EMBL" id="JAIKTU010000008">
    <property type="protein sequence ID" value="MBY0755935.1"/>
    <property type="molecule type" value="Genomic_DNA"/>
</dbReference>
<protein>
    <submittedName>
        <fullName evidence="2">Alpha/beta hydrolase</fullName>
    </submittedName>
</protein>
<comment type="caution">
    <text evidence="2">The sequence shown here is derived from an EMBL/GenBank/DDBJ whole genome shotgun (WGS) entry which is preliminary data.</text>
</comment>
<name>A0ABS7KYN6_CLOSR</name>
<dbReference type="InterPro" id="IPR029058">
    <property type="entry name" value="AB_hydrolase_fold"/>
</dbReference>
<dbReference type="RefSeq" id="WP_221861264.1">
    <property type="nucleotide sequence ID" value="NZ_JAIKTU010000008.1"/>
</dbReference>
<keyword evidence="3" id="KW-1185">Reference proteome</keyword>
<accession>A0ABS7KYN6</accession>
<proteinExistence type="predicted"/>
<dbReference type="SUPFAM" id="SSF53474">
    <property type="entry name" value="alpha/beta-Hydrolases"/>
    <property type="match status" value="1"/>
</dbReference>
<dbReference type="InterPro" id="IPR022742">
    <property type="entry name" value="Hydrolase_4"/>
</dbReference>
<keyword evidence="2" id="KW-0378">Hydrolase</keyword>
<dbReference type="PANTHER" id="PTHR43358">
    <property type="entry name" value="ALPHA/BETA-HYDROLASE"/>
    <property type="match status" value="1"/>
</dbReference>
<dbReference type="Gene3D" id="3.40.50.1820">
    <property type="entry name" value="alpha/beta hydrolase"/>
    <property type="match status" value="1"/>
</dbReference>
<evidence type="ECO:0000313" key="2">
    <source>
        <dbReference type="EMBL" id="MBY0755935.1"/>
    </source>
</evidence>
<gene>
    <name evidence="2" type="ORF">K5V21_10800</name>
</gene>
<dbReference type="Proteomes" id="UP001299068">
    <property type="component" value="Unassembled WGS sequence"/>
</dbReference>
<dbReference type="GO" id="GO:0016787">
    <property type="term" value="F:hydrolase activity"/>
    <property type="evidence" value="ECO:0007669"/>
    <property type="project" value="UniProtKB-KW"/>
</dbReference>
<dbReference type="Pfam" id="PF12146">
    <property type="entry name" value="Hydrolase_4"/>
    <property type="match status" value="1"/>
</dbReference>
<organism evidence="2 3">
    <name type="scientific">Clostridium sardiniense</name>
    <name type="common">Clostridium absonum</name>
    <dbReference type="NCBI Taxonomy" id="29369"/>
    <lineage>
        <taxon>Bacteria</taxon>
        <taxon>Bacillati</taxon>
        <taxon>Bacillota</taxon>
        <taxon>Clostridia</taxon>
        <taxon>Eubacteriales</taxon>
        <taxon>Clostridiaceae</taxon>
        <taxon>Clostridium</taxon>
    </lineage>
</organism>
<reference evidence="2 3" key="1">
    <citation type="journal article" date="2021" name="Cell Host Microbe">
        <title>in vivo commensal control of Clostridioides difficile virulence.</title>
        <authorList>
            <person name="Girinathan B.P."/>
            <person name="Dibenedetto N."/>
            <person name="Worley J.N."/>
            <person name="Peltier J."/>
            <person name="Arrieta-Ortiz M.L."/>
            <person name="Rupa Christinal Immanuel S."/>
            <person name="Lavin R."/>
            <person name="Delaney M.L."/>
            <person name="Cummins C."/>
            <person name="Hoffmann M."/>
            <person name="Luo Y."/>
            <person name="Gonzalez-Escalona N."/>
            <person name="Allard M."/>
            <person name="Onderdonk A.B."/>
            <person name="Gerber G.K."/>
            <person name="Sonenshein A.L."/>
            <person name="Baliga N."/>
            <person name="Dupuy B."/>
            <person name="Bry L."/>
        </authorList>
    </citation>
    <scope>NUCLEOTIDE SEQUENCE [LARGE SCALE GENOMIC DNA]</scope>
    <source>
        <strain evidence="2 3">DSM 599</strain>
    </source>
</reference>
<evidence type="ECO:0000259" key="1">
    <source>
        <dbReference type="Pfam" id="PF12146"/>
    </source>
</evidence>
<evidence type="ECO:0000313" key="3">
    <source>
        <dbReference type="Proteomes" id="UP001299068"/>
    </source>
</evidence>
<dbReference type="InterPro" id="IPR052920">
    <property type="entry name" value="DNA-binding_regulatory"/>
</dbReference>
<dbReference type="PANTHER" id="PTHR43358:SF4">
    <property type="entry name" value="ALPHA_BETA HYDROLASE FOLD-1 DOMAIN-CONTAINING PROTEIN"/>
    <property type="match status" value="1"/>
</dbReference>
<sequence length="319" mass="35536">MKIIISILVVIIILLGGVLGFVGNYFYNLALNPHMSKDAIFGATEEASSDAVSQDETSGETRSEDLEWLLAESDYKDKYVKSNDGLKLHSYEVRNTKKTNNWVVVVHGYTSEGKQMSSFAKPFYDMGYNVLIPDLRGHGKSEGDYIGMGWDDRLDIIKWIDHILEEDKNANIVLHGVSMGAATVMMTAGEELPSNVKAIIEDCGYTSAWDEFSYQLKALFKLPSFPVMNAASIVSKIRAGYWLGEGSAIKQVAKSKTPMLFIHGDADDFVPYFMLDELYNAATSEKERLVIEGAGHAKAATVNPELYWDTIKKFIDKNI</sequence>